<dbReference type="SUPFAM" id="SSF46689">
    <property type="entry name" value="Homeodomain-like"/>
    <property type="match status" value="1"/>
</dbReference>
<keyword evidence="1" id="KW-0805">Transcription regulation</keyword>
<dbReference type="AlphaFoldDB" id="A0A1I4LW72"/>
<keyword evidence="3" id="KW-0804">Transcription</keyword>
<feature type="domain" description="HTH araC/xylS-type" evidence="4">
    <location>
        <begin position="255"/>
        <end position="356"/>
    </location>
</feature>
<dbReference type="Pfam" id="PF12625">
    <property type="entry name" value="Arabinose_bd"/>
    <property type="match status" value="1"/>
</dbReference>
<name>A0A1I4LW72_9GAMM</name>
<dbReference type="InterPro" id="IPR018060">
    <property type="entry name" value="HTH_AraC"/>
</dbReference>
<keyword evidence="6" id="KW-1185">Reference proteome</keyword>
<reference evidence="6" key="1">
    <citation type="submission" date="2016-10" db="EMBL/GenBank/DDBJ databases">
        <authorList>
            <person name="Varghese N."/>
            <person name="Submissions S."/>
        </authorList>
    </citation>
    <scope>NUCLEOTIDE SEQUENCE [LARGE SCALE GENOMIC DNA]</scope>
    <source>
        <strain evidence="6">CGMCC 1.7061</strain>
    </source>
</reference>
<dbReference type="PRINTS" id="PR00032">
    <property type="entry name" value="HTHARAC"/>
</dbReference>
<organism evidence="5 6">
    <name type="scientific">Marinobacter zhejiangensis</name>
    <dbReference type="NCBI Taxonomy" id="488535"/>
    <lineage>
        <taxon>Bacteria</taxon>
        <taxon>Pseudomonadati</taxon>
        <taxon>Pseudomonadota</taxon>
        <taxon>Gammaproteobacteria</taxon>
        <taxon>Pseudomonadales</taxon>
        <taxon>Marinobacteraceae</taxon>
        <taxon>Marinobacter</taxon>
    </lineage>
</organism>
<evidence type="ECO:0000256" key="1">
    <source>
        <dbReference type="ARBA" id="ARBA00023015"/>
    </source>
</evidence>
<dbReference type="GO" id="GO:0003700">
    <property type="term" value="F:DNA-binding transcription factor activity"/>
    <property type="evidence" value="ECO:0007669"/>
    <property type="project" value="InterPro"/>
</dbReference>
<dbReference type="InterPro" id="IPR032687">
    <property type="entry name" value="AraC-type_N"/>
</dbReference>
<evidence type="ECO:0000256" key="3">
    <source>
        <dbReference type="ARBA" id="ARBA00023163"/>
    </source>
</evidence>
<proteinExistence type="predicted"/>
<dbReference type="GO" id="GO:0005829">
    <property type="term" value="C:cytosol"/>
    <property type="evidence" value="ECO:0007669"/>
    <property type="project" value="TreeGrafter"/>
</dbReference>
<evidence type="ECO:0000313" key="5">
    <source>
        <dbReference type="EMBL" id="SFL95192.1"/>
    </source>
</evidence>
<dbReference type="InterPro" id="IPR020449">
    <property type="entry name" value="Tscrpt_reg_AraC-type_HTH"/>
</dbReference>
<dbReference type="PANTHER" id="PTHR47894:SF1">
    <property type="entry name" value="HTH-TYPE TRANSCRIPTIONAL REGULATOR VQSM"/>
    <property type="match status" value="1"/>
</dbReference>
<dbReference type="Gene3D" id="1.10.10.60">
    <property type="entry name" value="Homeodomain-like"/>
    <property type="match status" value="1"/>
</dbReference>
<dbReference type="EMBL" id="FOUE01000001">
    <property type="protein sequence ID" value="SFL95192.1"/>
    <property type="molecule type" value="Genomic_DNA"/>
</dbReference>
<protein>
    <submittedName>
        <fullName evidence="5">AraC-type DNA-binding protein</fullName>
    </submittedName>
</protein>
<evidence type="ECO:0000259" key="4">
    <source>
        <dbReference type="PROSITE" id="PS01124"/>
    </source>
</evidence>
<accession>A0A1I4LW72</accession>
<dbReference type="STRING" id="488535.SAMN04487963_0699"/>
<dbReference type="Pfam" id="PF12833">
    <property type="entry name" value="HTH_18"/>
    <property type="match status" value="1"/>
</dbReference>
<evidence type="ECO:0000256" key="2">
    <source>
        <dbReference type="ARBA" id="ARBA00023125"/>
    </source>
</evidence>
<gene>
    <name evidence="5" type="ORF">SAMN04487963_0699</name>
</gene>
<evidence type="ECO:0000313" key="6">
    <source>
        <dbReference type="Proteomes" id="UP000198519"/>
    </source>
</evidence>
<dbReference type="PROSITE" id="PS01124">
    <property type="entry name" value="HTH_ARAC_FAMILY_2"/>
    <property type="match status" value="1"/>
</dbReference>
<dbReference type="GO" id="GO:0000976">
    <property type="term" value="F:transcription cis-regulatory region binding"/>
    <property type="evidence" value="ECO:0007669"/>
    <property type="project" value="TreeGrafter"/>
</dbReference>
<dbReference type="PANTHER" id="PTHR47894">
    <property type="entry name" value="HTH-TYPE TRANSCRIPTIONAL REGULATOR GADX"/>
    <property type="match status" value="1"/>
</dbReference>
<dbReference type="SMART" id="SM00342">
    <property type="entry name" value="HTH_ARAC"/>
    <property type="match status" value="1"/>
</dbReference>
<sequence>MSLVASVSELDVLNGLDVQPPWMHQVNQPVTYPRMFVEVAQDYGVSREQVLRYAGLPANILDDPAGRLSLLETWKVLLASLCLTGDPTLGFQNGLRLPLTAHGSLGYALMCASTAREALTILERFWHVRGRGVLLMVSETNDAPFFELVPELPMPSALRDLAFSSMLTSMYRGMQFVLPMLPASSEIWLQGAEPAGFQRWQPQLPAVHFDMPRAGIVLQGDRSWLDQPLPTANPEALAQAIAQCERENALLDAVDDVVRQTRAALSLEGGGYPTPEQLADKLHLTPRTLRRRLQDQGQSYRDMLEEARCRDGCQLLANPDLEIQRISELLGYNDPANFTRAFKSWMGVTPSEWRAQRL</sequence>
<keyword evidence="2 5" id="KW-0238">DNA-binding</keyword>
<dbReference type="InterPro" id="IPR009057">
    <property type="entry name" value="Homeodomain-like_sf"/>
</dbReference>
<dbReference type="Proteomes" id="UP000198519">
    <property type="component" value="Unassembled WGS sequence"/>
</dbReference>